<keyword evidence="6 7" id="KW-0067">ATP-binding</keyword>
<comment type="caution">
    <text evidence="9">The sequence shown here is derived from an EMBL/GenBank/DDBJ whole genome shotgun (WGS) entry which is preliminary data.</text>
</comment>
<dbReference type="InterPro" id="IPR006282">
    <property type="entry name" value="Thi_PPkinase"/>
</dbReference>
<keyword evidence="10" id="KW-1185">Reference proteome</keyword>
<dbReference type="InterPro" id="IPR007373">
    <property type="entry name" value="Thiamin_PyroPKinase_B1-bd"/>
</dbReference>
<evidence type="ECO:0000256" key="1">
    <source>
        <dbReference type="ARBA" id="ARBA00005078"/>
    </source>
</evidence>
<evidence type="ECO:0000313" key="10">
    <source>
        <dbReference type="Proteomes" id="UP000745764"/>
    </source>
</evidence>
<evidence type="ECO:0000256" key="6">
    <source>
        <dbReference type="ARBA" id="ARBA00022840"/>
    </source>
</evidence>
<evidence type="ECO:0000313" key="9">
    <source>
        <dbReference type="EMBL" id="CAD0110434.1"/>
    </source>
</evidence>
<dbReference type="InterPro" id="IPR036371">
    <property type="entry name" value="TPK_B1-bd_sf"/>
</dbReference>
<evidence type="ECO:0000256" key="7">
    <source>
        <dbReference type="PIRNR" id="PIRNR031057"/>
    </source>
</evidence>
<reference evidence="9" key="1">
    <citation type="submission" date="2020-06" db="EMBL/GenBank/DDBJ databases">
        <authorList>
            <person name="Onetto C."/>
        </authorList>
    </citation>
    <scope>NUCLEOTIDE SEQUENCE</scope>
</reference>
<evidence type="ECO:0000256" key="3">
    <source>
        <dbReference type="ARBA" id="ARBA00022679"/>
    </source>
</evidence>
<dbReference type="NCBIfam" id="TIGR01378">
    <property type="entry name" value="thi_PPkinase"/>
    <property type="match status" value="1"/>
</dbReference>
<proteinExistence type="inferred from homology"/>
<accession>A0A9N8PTL4</accession>
<evidence type="ECO:0000256" key="4">
    <source>
        <dbReference type="ARBA" id="ARBA00022741"/>
    </source>
</evidence>
<dbReference type="InterPro" id="IPR016966">
    <property type="entry name" value="Thiamin_pyrophosphokinase_euk"/>
</dbReference>
<evidence type="ECO:0000256" key="2">
    <source>
        <dbReference type="ARBA" id="ARBA00006785"/>
    </source>
</evidence>
<dbReference type="PANTHER" id="PTHR13622:SF8">
    <property type="entry name" value="THIAMIN PYROPHOSPHOKINASE 1"/>
    <property type="match status" value="1"/>
</dbReference>
<gene>
    <name evidence="9" type="ORF">AWRI4620_LOCUS4689</name>
</gene>
<dbReference type="Pfam" id="PF04265">
    <property type="entry name" value="TPK_B1_binding"/>
    <property type="match status" value="1"/>
</dbReference>
<sequence length="246" mass="27529">MADKHPAVYPADFIKSGNELTNLGKGQSKPALIILNQPIADRRVLGRLWRHTSYRLCADGGANQLYDLFTQNDPSQLDQYSYYQGCDVEVTEDPDQYSTDFGKAIKQVLREQPWQKNFLVLGTIAGRVDQGIGLLSEIHREQHSKEHPDIRFWLFSESSISFTLSPGATTIHTPLAERVITPNIGILPIFGPAHISTNGLEWDVEDWHTQMGGQVSTSNHIVKDQITISTDAEVLFTVERRKSVAG</sequence>
<feature type="domain" description="Thiamin pyrophosphokinase thiamin-binding" evidence="8">
    <location>
        <begin position="167"/>
        <end position="235"/>
    </location>
</feature>
<name>A0A9N8PTL4_9PEZI</name>
<dbReference type="EC" id="2.7.6.2" evidence="7"/>
<keyword evidence="3 7" id="KW-0808">Transferase</keyword>
<dbReference type="Pfam" id="PF04263">
    <property type="entry name" value="TPK_catalytic"/>
    <property type="match status" value="1"/>
</dbReference>
<dbReference type="SUPFAM" id="SSF63862">
    <property type="entry name" value="Thiamin pyrophosphokinase, substrate-binding domain"/>
    <property type="match status" value="1"/>
</dbReference>
<comment type="similarity">
    <text evidence="2 7">Belongs to the thiamine pyrophosphokinase family.</text>
</comment>
<organism evidence="9 10">
    <name type="scientific">Aureobasidium uvarum</name>
    <dbReference type="NCBI Taxonomy" id="2773716"/>
    <lineage>
        <taxon>Eukaryota</taxon>
        <taxon>Fungi</taxon>
        <taxon>Dikarya</taxon>
        <taxon>Ascomycota</taxon>
        <taxon>Pezizomycotina</taxon>
        <taxon>Dothideomycetes</taxon>
        <taxon>Dothideomycetidae</taxon>
        <taxon>Dothideales</taxon>
        <taxon>Saccotheciaceae</taxon>
        <taxon>Aureobasidium</taxon>
    </lineage>
</organism>
<dbReference type="AlphaFoldDB" id="A0A9N8PTL4"/>
<evidence type="ECO:0000256" key="5">
    <source>
        <dbReference type="ARBA" id="ARBA00022777"/>
    </source>
</evidence>
<dbReference type="GO" id="GO:0030975">
    <property type="term" value="F:thiamine binding"/>
    <property type="evidence" value="ECO:0007669"/>
    <property type="project" value="UniProtKB-UniRule"/>
</dbReference>
<dbReference type="InterPro" id="IPR007371">
    <property type="entry name" value="TPK_catalytic"/>
</dbReference>
<evidence type="ECO:0000259" key="8">
    <source>
        <dbReference type="SMART" id="SM00983"/>
    </source>
</evidence>
<dbReference type="GO" id="GO:0016301">
    <property type="term" value="F:kinase activity"/>
    <property type="evidence" value="ECO:0007669"/>
    <property type="project" value="UniProtKB-UniRule"/>
</dbReference>
<dbReference type="Gene3D" id="3.40.50.10240">
    <property type="entry name" value="Thiamin pyrophosphokinase, catalytic domain"/>
    <property type="match status" value="1"/>
</dbReference>
<dbReference type="OrthoDB" id="25149at2759"/>
<dbReference type="SUPFAM" id="SSF63999">
    <property type="entry name" value="Thiamin pyrophosphokinase, catalytic domain"/>
    <property type="match status" value="1"/>
</dbReference>
<dbReference type="GO" id="GO:0004788">
    <property type="term" value="F:thiamine diphosphokinase activity"/>
    <property type="evidence" value="ECO:0007669"/>
    <property type="project" value="UniProtKB-UniRule"/>
</dbReference>
<dbReference type="EMBL" id="CAINUL010000006">
    <property type="protein sequence ID" value="CAD0110434.1"/>
    <property type="molecule type" value="Genomic_DNA"/>
</dbReference>
<dbReference type="CDD" id="cd07995">
    <property type="entry name" value="TPK"/>
    <property type="match status" value="1"/>
</dbReference>
<comment type="catalytic activity">
    <reaction evidence="7">
        <text>thiamine + ATP = thiamine diphosphate + AMP + H(+)</text>
        <dbReference type="Rhea" id="RHEA:11576"/>
        <dbReference type="ChEBI" id="CHEBI:15378"/>
        <dbReference type="ChEBI" id="CHEBI:18385"/>
        <dbReference type="ChEBI" id="CHEBI:30616"/>
        <dbReference type="ChEBI" id="CHEBI:58937"/>
        <dbReference type="ChEBI" id="CHEBI:456215"/>
    </reaction>
</comment>
<dbReference type="PIRSF" id="PIRSF031057">
    <property type="entry name" value="Thiamin_pyrophosphokinase"/>
    <property type="match status" value="1"/>
</dbReference>
<dbReference type="Proteomes" id="UP000745764">
    <property type="component" value="Unassembled WGS sequence"/>
</dbReference>
<dbReference type="GO" id="GO:0005524">
    <property type="term" value="F:ATP binding"/>
    <property type="evidence" value="ECO:0007669"/>
    <property type="project" value="UniProtKB-UniRule"/>
</dbReference>
<dbReference type="GO" id="GO:0006772">
    <property type="term" value="P:thiamine metabolic process"/>
    <property type="evidence" value="ECO:0007669"/>
    <property type="project" value="InterPro"/>
</dbReference>
<dbReference type="GO" id="GO:0009229">
    <property type="term" value="P:thiamine diphosphate biosynthetic process"/>
    <property type="evidence" value="ECO:0007669"/>
    <property type="project" value="UniProtKB-UniRule"/>
</dbReference>
<keyword evidence="5 7" id="KW-0418">Kinase</keyword>
<dbReference type="InterPro" id="IPR036759">
    <property type="entry name" value="TPK_catalytic_sf"/>
</dbReference>
<protein>
    <recommendedName>
        <fullName evidence="7">Thiamine pyrophosphokinase</fullName>
        <ecNumber evidence="7">2.7.6.2</ecNumber>
    </recommendedName>
</protein>
<dbReference type="SMART" id="SM00983">
    <property type="entry name" value="TPK_B1_binding"/>
    <property type="match status" value="1"/>
</dbReference>
<comment type="pathway">
    <text evidence="1 7">Cofactor biosynthesis; thiamine diphosphate biosynthesis; thiamine diphosphate from thiamine: step 1/1.</text>
</comment>
<keyword evidence="4 7" id="KW-0547">Nucleotide-binding</keyword>
<dbReference type="PANTHER" id="PTHR13622">
    <property type="entry name" value="THIAMIN PYROPHOSPHOKINASE"/>
    <property type="match status" value="1"/>
</dbReference>